<reference evidence="1 2" key="1">
    <citation type="submission" date="2015-12" db="EMBL/GenBank/DDBJ databases">
        <title>Draft genome of the nematode, Onchocerca flexuosa.</title>
        <authorList>
            <person name="Mitreva M."/>
        </authorList>
    </citation>
    <scope>NUCLEOTIDE SEQUENCE [LARGE SCALE GENOMIC DNA]</scope>
    <source>
        <strain evidence="1">Red Deer</strain>
    </source>
</reference>
<organism evidence="1 2">
    <name type="scientific">Onchocerca flexuosa</name>
    <dbReference type="NCBI Taxonomy" id="387005"/>
    <lineage>
        <taxon>Eukaryota</taxon>
        <taxon>Metazoa</taxon>
        <taxon>Ecdysozoa</taxon>
        <taxon>Nematoda</taxon>
        <taxon>Chromadorea</taxon>
        <taxon>Rhabditida</taxon>
        <taxon>Spirurina</taxon>
        <taxon>Spiruromorpha</taxon>
        <taxon>Filarioidea</taxon>
        <taxon>Onchocercidae</taxon>
        <taxon>Onchocerca</taxon>
    </lineage>
</organism>
<keyword evidence="2" id="KW-1185">Reference proteome</keyword>
<gene>
    <name evidence="1" type="ORF">X798_05570</name>
</gene>
<dbReference type="EMBL" id="KZ270032">
    <property type="protein sequence ID" value="OZC07433.1"/>
    <property type="molecule type" value="Genomic_DNA"/>
</dbReference>
<proteinExistence type="predicted"/>
<sequence>MLNAFRYPRFQNLTKKLVTSSKLMEVFNVFYENVAMTKREGE</sequence>
<evidence type="ECO:0000313" key="1">
    <source>
        <dbReference type="EMBL" id="OZC07433.1"/>
    </source>
</evidence>
<dbReference type="AlphaFoldDB" id="A0A238BQ65"/>
<evidence type="ECO:0000313" key="2">
    <source>
        <dbReference type="Proteomes" id="UP000242913"/>
    </source>
</evidence>
<name>A0A238BQ65_9BILA</name>
<dbReference type="Proteomes" id="UP000242913">
    <property type="component" value="Unassembled WGS sequence"/>
</dbReference>
<protein>
    <submittedName>
        <fullName evidence="1">Uncharacterized protein</fullName>
    </submittedName>
</protein>
<accession>A0A238BQ65</accession>